<dbReference type="KEGG" id="bmei:Spa11_07310"/>
<feature type="signal peptide" evidence="1">
    <location>
        <begin position="1"/>
        <end position="17"/>
    </location>
</feature>
<evidence type="ECO:0008006" key="4">
    <source>
        <dbReference type="Google" id="ProtNLM"/>
    </source>
</evidence>
<dbReference type="InterPro" id="IPR009599">
    <property type="entry name" value="DUF1207"/>
</dbReference>
<keyword evidence="1" id="KW-0732">Signal</keyword>
<proteinExistence type="predicted"/>
<gene>
    <name evidence="2" type="ORF">Spa11_07310</name>
</gene>
<name>A0A518K431_9BACT</name>
<evidence type="ECO:0000313" key="3">
    <source>
        <dbReference type="Proteomes" id="UP000316426"/>
    </source>
</evidence>
<organism evidence="2 3">
    <name type="scientific">Botrimarina mediterranea</name>
    <dbReference type="NCBI Taxonomy" id="2528022"/>
    <lineage>
        <taxon>Bacteria</taxon>
        <taxon>Pseudomonadati</taxon>
        <taxon>Planctomycetota</taxon>
        <taxon>Planctomycetia</taxon>
        <taxon>Pirellulales</taxon>
        <taxon>Lacipirellulaceae</taxon>
        <taxon>Botrimarina</taxon>
    </lineage>
</organism>
<keyword evidence="3" id="KW-1185">Reference proteome</keyword>
<sequence length="365" mass="39916" precursor="true">MTVTRQLALLAALVASAAFGPQDAPAQAVDPFVEAARVAQRPTESVYGGVQLTSANVGAGYPVSDYQPEVYSGAEYGQPAAPCLSPEMVGPTATWGYAAPANSWGWQVLPDGLIYRSYQAGPRESRLGLHTFQNSYPANGAYAGQKSEWAWDATLGGRKGVIRYGNFDDCNPVGWQLDFEGATIVRLNLDEARDVDASDFRFGVPLTYTAGDGVAYKIGYYHLSSHLGDELIARTGSNTRINYVRDAIIAGVSYQMFPSLRVYGETAYAFFTAGGAEPWEFQFGAELSRPGPTGFRGTPFIATNAHLREEVDFSGDWTLQTGWLWRGDTGSTLRLGLHYMNGKSNQYQFFDRNEEQIGFGLWCDF</sequence>
<dbReference type="Pfam" id="PF06727">
    <property type="entry name" value="DUF1207"/>
    <property type="match status" value="1"/>
</dbReference>
<accession>A0A518K431</accession>
<reference evidence="2 3" key="1">
    <citation type="submission" date="2019-02" db="EMBL/GenBank/DDBJ databases">
        <title>Deep-cultivation of Planctomycetes and their phenomic and genomic characterization uncovers novel biology.</title>
        <authorList>
            <person name="Wiegand S."/>
            <person name="Jogler M."/>
            <person name="Boedeker C."/>
            <person name="Pinto D."/>
            <person name="Vollmers J."/>
            <person name="Rivas-Marin E."/>
            <person name="Kohn T."/>
            <person name="Peeters S.H."/>
            <person name="Heuer A."/>
            <person name="Rast P."/>
            <person name="Oberbeckmann S."/>
            <person name="Bunk B."/>
            <person name="Jeske O."/>
            <person name="Meyerdierks A."/>
            <person name="Storesund J.E."/>
            <person name="Kallscheuer N."/>
            <person name="Luecker S."/>
            <person name="Lage O.M."/>
            <person name="Pohl T."/>
            <person name="Merkel B.J."/>
            <person name="Hornburger P."/>
            <person name="Mueller R.-W."/>
            <person name="Bruemmer F."/>
            <person name="Labrenz M."/>
            <person name="Spormann A.M."/>
            <person name="Op den Camp H."/>
            <person name="Overmann J."/>
            <person name="Amann R."/>
            <person name="Jetten M.S.M."/>
            <person name="Mascher T."/>
            <person name="Medema M.H."/>
            <person name="Devos D.P."/>
            <person name="Kaster A.-K."/>
            <person name="Ovreas L."/>
            <person name="Rohde M."/>
            <person name="Galperin M.Y."/>
            <person name="Jogler C."/>
        </authorList>
    </citation>
    <scope>NUCLEOTIDE SEQUENCE [LARGE SCALE GENOMIC DNA]</scope>
    <source>
        <strain evidence="2 3">Spa11</strain>
    </source>
</reference>
<feature type="chain" id="PRO_5021937201" description="DUF1207 domain-containing protein" evidence="1">
    <location>
        <begin position="18"/>
        <end position="365"/>
    </location>
</feature>
<protein>
    <recommendedName>
        <fullName evidence="4">DUF1207 domain-containing protein</fullName>
    </recommendedName>
</protein>
<dbReference type="EMBL" id="CP036349">
    <property type="protein sequence ID" value="QDV72553.1"/>
    <property type="molecule type" value="Genomic_DNA"/>
</dbReference>
<evidence type="ECO:0000313" key="2">
    <source>
        <dbReference type="EMBL" id="QDV72553.1"/>
    </source>
</evidence>
<dbReference type="AlphaFoldDB" id="A0A518K431"/>
<dbReference type="RefSeq" id="WP_145107959.1">
    <property type="nucleotide sequence ID" value="NZ_CP036349.1"/>
</dbReference>
<evidence type="ECO:0000256" key="1">
    <source>
        <dbReference type="SAM" id="SignalP"/>
    </source>
</evidence>
<dbReference type="Proteomes" id="UP000316426">
    <property type="component" value="Chromosome"/>
</dbReference>